<proteinExistence type="predicted"/>
<dbReference type="AlphaFoldDB" id="A0ABD3ZVI5"/>
<feature type="domain" description="Calcineurin-like phosphoesterase" evidence="1">
    <location>
        <begin position="1"/>
        <end position="74"/>
    </location>
</feature>
<comment type="caution">
    <text evidence="2">The sequence shown here is derived from an EMBL/GenBank/DDBJ whole genome shotgun (WGS) entry which is preliminary data.</text>
</comment>
<accession>A0ABD3ZVI5</accession>
<protein>
    <recommendedName>
        <fullName evidence="1">Calcineurin-like phosphoesterase domain-containing protein</fullName>
    </recommendedName>
</protein>
<organism evidence="2 3">
    <name type="scientific">Bacillus subtilis subsp. subtilis</name>
    <dbReference type="NCBI Taxonomy" id="135461"/>
    <lineage>
        <taxon>Bacteria</taxon>
        <taxon>Bacillati</taxon>
        <taxon>Bacillota</taxon>
        <taxon>Bacilli</taxon>
        <taxon>Bacillales</taxon>
        <taxon>Bacillaceae</taxon>
        <taxon>Bacillus</taxon>
    </lineage>
</organism>
<dbReference type="InterPro" id="IPR004843">
    <property type="entry name" value="Calcineurin-like_PHP"/>
</dbReference>
<name>A0ABD3ZVI5_BACIU</name>
<dbReference type="Proteomes" id="UP000031970">
    <property type="component" value="Unassembled WGS sequence"/>
</dbReference>
<evidence type="ECO:0000313" key="2">
    <source>
        <dbReference type="EMBL" id="KIL31974.1"/>
    </source>
</evidence>
<reference evidence="2 3" key="1">
    <citation type="submission" date="2014-11" db="EMBL/GenBank/DDBJ databases">
        <title>Draft Genome Sequences of Nine Bacillus subtilis Strains that Form Spores with High Heat-Resistance.</title>
        <authorList>
            <person name="Krawcyk A.O."/>
            <person name="Berendsen E.M."/>
            <person name="de Jong A."/>
            <person name="Holsappel S."/>
            <person name="Eijlander R.T."/>
            <person name="Wells-Bennik M."/>
            <person name="Kuipers O.P."/>
        </authorList>
    </citation>
    <scope>NUCLEOTIDE SEQUENCE [LARGE SCALE GENOMIC DNA]</scope>
    <source>
        <strain evidence="2 3">B4067</strain>
    </source>
</reference>
<dbReference type="Pfam" id="PF00149">
    <property type="entry name" value="Metallophos"/>
    <property type="match status" value="1"/>
</dbReference>
<dbReference type="EMBL" id="JSXS01000043">
    <property type="protein sequence ID" value="KIL31974.1"/>
    <property type="molecule type" value="Genomic_DNA"/>
</dbReference>
<gene>
    <name evidence="2" type="ORF">B4067_2219</name>
</gene>
<dbReference type="SUPFAM" id="SSF56300">
    <property type="entry name" value="Metallo-dependent phosphatases"/>
    <property type="match status" value="1"/>
</dbReference>
<dbReference type="GO" id="GO:0016787">
    <property type="term" value="F:hydrolase activity"/>
    <property type="evidence" value="ECO:0007669"/>
    <property type="project" value="UniProtKB-ARBA"/>
</dbReference>
<dbReference type="Gene3D" id="3.60.21.10">
    <property type="match status" value="1"/>
</dbReference>
<dbReference type="InterPro" id="IPR029052">
    <property type="entry name" value="Metallo-depent_PP-like"/>
</dbReference>
<sequence>MKIDYVSDLHINHWIPWNNNQIKWERRTREIIRRLISNGNGEVLVIAGDFTEWNQQTLWVLDEVAKQYEKVYFTF</sequence>
<evidence type="ECO:0000313" key="3">
    <source>
        <dbReference type="Proteomes" id="UP000031970"/>
    </source>
</evidence>
<evidence type="ECO:0000259" key="1">
    <source>
        <dbReference type="Pfam" id="PF00149"/>
    </source>
</evidence>